<keyword evidence="1" id="KW-0472">Membrane</keyword>
<dbReference type="AlphaFoldDB" id="A0A5N5IQI9"/>
<gene>
    <name evidence="2" type="ORF">FOT42_016915</name>
</gene>
<feature type="transmembrane region" description="Helical" evidence="1">
    <location>
        <begin position="64"/>
        <end position="84"/>
    </location>
</feature>
<reference evidence="2" key="1">
    <citation type="submission" date="2019-10" db="EMBL/GenBank/DDBJ databases">
        <title>Muricauda hadale sp. nov., a piezophilic bacterium isolated from hadopelagic water of the Mariana Trench.</title>
        <authorList>
            <person name="Wei Y."/>
        </authorList>
    </citation>
    <scope>NUCLEOTIDE SEQUENCE [LARGE SCALE GENOMIC DNA]</scope>
    <source>
        <strain evidence="2">MT-229</strain>
    </source>
</reference>
<keyword evidence="1" id="KW-1133">Transmembrane helix</keyword>
<dbReference type="EMBL" id="VNIK02000017">
    <property type="protein sequence ID" value="KAB5484230.1"/>
    <property type="molecule type" value="Genomic_DNA"/>
</dbReference>
<protein>
    <recommendedName>
        <fullName evidence="4">DUF4134 domain-containing protein</fullName>
    </recommendedName>
</protein>
<sequence>MKNSRSSVTGMLRTRPIPTRKLKLLLLIGLGLCLPHDSFGQLNELTQELQQGERDLSRIADIVISAVKTIAGTSTILGGLVFLYLRDQQSDLTKKVGQVILGLAIFWILLSVGDSMRS</sequence>
<organism evidence="2 3">
    <name type="scientific">Flagellimonas hadalis</name>
    <dbReference type="NCBI Taxonomy" id="2597517"/>
    <lineage>
        <taxon>Bacteria</taxon>
        <taxon>Pseudomonadati</taxon>
        <taxon>Bacteroidota</taxon>
        <taxon>Flavobacteriia</taxon>
        <taxon>Flavobacteriales</taxon>
        <taxon>Flavobacteriaceae</taxon>
        <taxon>Flagellimonas</taxon>
    </lineage>
</organism>
<evidence type="ECO:0008006" key="4">
    <source>
        <dbReference type="Google" id="ProtNLM"/>
    </source>
</evidence>
<comment type="caution">
    <text evidence="2">The sequence shown here is derived from an EMBL/GenBank/DDBJ whole genome shotgun (WGS) entry which is preliminary data.</text>
</comment>
<name>A0A5N5IQI9_9FLAO</name>
<dbReference type="OrthoDB" id="1179593at2"/>
<evidence type="ECO:0000313" key="3">
    <source>
        <dbReference type="Proteomes" id="UP000319204"/>
    </source>
</evidence>
<feature type="transmembrane region" description="Helical" evidence="1">
    <location>
        <begin position="96"/>
        <end position="113"/>
    </location>
</feature>
<keyword evidence="1" id="KW-0812">Transmembrane</keyword>
<proteinExistence type="predicted"/>
<dbReference type="Proteomes" id="UP000319204">
    <property type="component" value="Unassembled WGS sequence"/>
</dbReference>
<accession>A0A5N5IQI9</accession>
<evidence type="ECO:0000313" key="2">
    <source>
        <dbReference type="EMBL" id="KAB5484230.1"/>
    </source>
</evidence>
<evidence type="ECO:0000256" key="1">
    <source>
        <dbReference type="SAM" id="Phobius"/>
    </source>
</evidence>
<keyword evidence="3" id="KW-1185">Reference proteome</keyword>